<evidence type="ECO:0000313" key="3">
    <source>
        <dbReference type="Proteomes" id="UP000001593"/>
    </source>
</evidence>
<feature type="compositionally biased region" description="Polar residues" evidence="1">
    <location>
        <begin position="42"/>
        <end position="54"/>
    </location>
</feature>
<feature type="region of interest" description="Disordered" evidence="1">
    <location>
        <begin position="162"/>
        <end position="378"/>
    </location>
</feature>
<gene>
    <name evidence="2" type="ORF">NEMVEDRAFT_v1g203146</name>
</gene>
<dbReference type="AlphaFoldDB" id="A7RWE8"/>
<dbReference type="HOGENOM" id="CLU_627481_0_0_1"/>
<feature type="compositionally biased region" description="Basic and acidic residues" evidence="1">
    <location>
        <begin position="86"/>
        <end position="99"/>
    </location>
</feature>
<feature type="region of interest" description="Disordered" evidence="1">
    <location>
        <begin position="1"/>
        <end position="149"/>
    </location>
</feature>
<sequence length="437" mass="47068">MKSSPSATSSPGALSPVERLVERMTPTLMSSSTSPVKTKSPNVTVSTKPASSSGQKEKVAVAVSKKSTSRKLPALPQGSKLGPTSDKVDKERMKSEMLNKEISNAAGKLETDVKLVKKNSVTRDGSQSNLPPSGRESQRRKARSKKADDIAAKLERLESGFESLCNSPLSKAESERSESQASGRTSVSSSVNIRSQSRTSGRESVSSVGDGRSVSRTSSRVSRISTTRAKDDRVSAGSRTSSLSSLSSVTSSHPEYKGSTKLNTSKPKISGRKSSNQPGAKIKGNLSKTESDVERKTSSSSQGYVGSNASKASRQTQQKSSKLRRQNSIGSREQREDKERKTVGRKGLTSSVSFNTRSKTKTRNVGMVGTEIRTDEPSARKLKDIAAEAKKNQVMVDNVTERRKPKKGGGTRGDHPQSFEKKEPEATLVHKYNNSKK</sequence>
<dbReference type="InParanoid" id="A7RWE8"/>
<feature type="compositionally biased region" description="Basic and acidic residues" evidence="1">
    <location>
        <begin position="412"/>
        <end position="425"/>
    </location>
</feature>
<feature type="compositionally biased region" description="Low complexity" evidence="1">
    <location>
        <begin position="184"/>
        <end position="227"/>
    </location>
</feature>
<evidence type="ECO:0000256" key="1">
    <source>
        <dbReference type="SAM" id="MobiDB-lite"/>
    </source>
</evidence>
<evidence type="ECO:0000313" key="2">
    <source>
        <dbReference type="EMBL" id="EDO44304.1"/>
    </source>
</evidence>
<dbReference type="EMBL" id="DS469546">
    <property type="protein sequence ID" value="EDO44304.1"/>
    <property type="molecule type" value="Genomic_DNA"/>
</dbReference>
<feature type="compositionally biased region" description="Polar residues" evidence="1">
    <location>
        <begin position="260"/>
        <end position="278"/>
    </location>
</feature>
<protein>
    <submittedName>
        <fullName evidence="2">Uncharacterized protein</fullName>
    </submittedName>
</protein>
<keyword evidence="3" id="KW-1185">Reference proteome</keyword>
<dbReference type="Proteomes" id="UP000001593">
    <property type="component" value="Unassembled WGS sequence"/>
</dbReference>
<feature type="compositionally biased region" description="Low complexity" evidence="1">
    <location>
        <begin position="24"/>
        <end position="41"/>
    </location>
</feature>
<name>A7RWE8_NEMVE</name>
<feature type="compositionally biased region" description="Polar residues" evidence="1">
    <location>
        <begin position="122"/>
        <end position="131"/>
    </location>
</feature>
<feature type="compositionally biased region" description="Low complexity" evidence="1">
    <location>
        <begin position="235"/>
        <end position="252"/>
    </location>
</feature>
<feature type="compositionally biased region" description="Polar residues" evidence="1">
    <location>
        <begin position="1"/>
        <end position="12"/>
    </location>
</feature>
<accession>A7RWE8</accession>
<feature type="region of interest" description="Disordered" evidence="1">
    <location>
        <begin position="398"/>
        <end position="437"/>
    </location>
</feature>
<reference evidence="2 3" key="1">
    <citation type="journal article" date="2007" name="Science">
        <title>Sea anemone genome reveals ancestral eumetazoan gene repertoire and genomic organization.</title>
        <authorList>
            <person name="Putnam N.H."/>
            <person name="Srivastava M."/>
            <person name="Hellsten U."/>
            <person name="Dirks B."/>
            <person name="Chapman J."/>
            <person name="Salamov A."/>
            <person name="Terry A."/>
            <person name="Shapiro H."/>
            <person name="Lindquist E."/>
            <person name="Kapitonov V.V."/>
            <person name="Jurka J."/>
            <person name="Genikhovich G."/>
            <person name="Grigoriev I.V."/>
            <person name="Lucas S.M."/>
            <person name="Steele R.E."/>
            <person name="Finnerty J.R."/>
            <person name="Technau U."/>
            <person name="Martindale M.Q."/>
            <person name="Rokhsar D.S."/>
        </authorList>
    </citation>
    <scope>NUCLEOTIDE SEQUENCE [LARGE SCALE GENOMIC DNA]</scope>
    <source>
        <strain evidence="3">CH2 X CH6</strain>
    </source>
</reference>
<proteinExistence type="predicted"/>
<organism evidence="2 3">
    <name type="scientific">Nematostella vectensis</name>
    <name type="common">Starlet sea anemone</name>
    <dbReference type="NCBI Taxonomy" id="45351"/>
    <lineage>
        <taxon>Eukaryota</taxon>
        <taxon>Metazoa</taxon>
        <taxon>Cnidaria</taxon>
        <taxon>Anthozoa</taxon>
        <taxon>Hexacorallia</taxon>
        <taxon>Actiniaria</taxon>
        <taxon>Edwardsiidae</taxon>
        <taxon>Nematostella</taxon>
    </lineage>
</organism>
<feature type="compositionally biased region" description="Basic and acidic residues" evidence="1">
    <location>
        <begin position="332"/>
        <end position="342"/>
    </location>
</feature>
<feature type="compositionally biased region" description="Polar residues" evidence="1">
    <location>
        <begin position="298"/>
        <end position="331"/>
    </location>
</feature>
<feature type="compositionally biased region" description="Polar residues" evidence="1">
    <location>
        <begin position="348"/>
        <end position="357"/>
    </location>
</feature>